<reference evidence="1 2" key="1">
    <citation type="submission" date="2019-01" db="EMBL/GenBank/DDBJ databases">
        <title>Filimonas sp. strain TTM-71.</title>
        <authorList>
            <person name="Chen W.-M."/>
        </authorList>
    </citation>
    <scope>NUCLEOTIDE SEQUENCE [LARGE SCALE GENOMIC DNA]</scope>
    <source>
        <strain evidence="1 2">TTM-71</strain>
    </source>
</reference>
<keyword evidence="2" id="KW-1185">Reference proteome</keyword>
<gene>
    <name evidence="1" type="ORF">ESB13_14520</name>
</gene>
<dbReference type="RefSeq" id="WP_129004370.1">
    <property type="nucleotide sequence ID" value="NZ_SDHZ01000002.1"/>
</dbReference>
<proteinExistence type="predicted"/>
<accession>A0A4Q1D6N0</accession>
<organism evidence="1 2">
    <name type="scientific">Filimonas effusa</name>
    <dbReference type="NCBI Taxonomy" id="2508721"/>
    <lineage>
        <taxon>Bacteria</taxon>
        <taxon>Pseudomonadati</taxon>
        <taxon>Bacteroidota</taxon>
        <taxon>Chitinophagia</taxon>
        <taxon>Chitinophagales</taxon>
        <taxon>Chitinophagaceae</taxon>
        <taxon>Filimonas</taxon>
    </lineage>
</organism>
<sequence length="128" mass="14644">MRTLRYHLSRTIVFLVAMQIFNLSIDTDHIFHGRLRLGSGHRDDIDSFVEMIVEGITGNHSLFPESHGEDQHSFNKLTQKIVCDNIRNLYPTIKTPDKPINMTSEPDRGCQFISNDFSALFCPPPDLV</sequence>
<evidence type="ECO:0000313" key="1">
    <source>
        <dbReference type="EMBL" id="RXK83317.1"/>
    </source>
</evidence>
<protein>
    <submittedName>
        <fullName evidence="1">Uncharacterized protein</fullName>
    </submittedName>
</protein>
<dbReference type="Proteomes" id="UP000290545">
    <property type="component" value="Unassembled WGS sequence"/>
</dbReference>
<comment type="caution">
    <text evidence="1">The sequence shown here is derived from an EMBL/GenBank/DDBJ whole genome shotgun (WGS) entry which is preliminary data.</text>
</comment>
<name>A0A4Q1D6N0_9BACT</name>
<evidence type="ECO:0000313" key="2">
    <source>
        <dbReference type="Proteomes" id="UP000290545"/>
    </source>
</evidence>
<dbReference type="EMBL" id="SDHZ01000002">
    <property type="protein sequence ID" value="RXK83317.1"/>
    <property type="molecule type" value="Genomic_DNA"/>
</dbReference>
<dbReference type="AlphaFoldDB" id="A0A4Q1D6N0"/>